<dbReference type="GO" id="GO:1905263">
    <property type="term" value="P:positive regulation of meiotic DNA double-strand break formation involved in reciprocal meiotic recombination"/>
    <property type="evidence" value="ECO:0007669"/>
    <property type="project" value="EnsemblFungi"/>
</dbReference>
<sequence>MSVQCETQEPFSDPLCSDSISDDPLSQTSSTFGDYELAYSLQRYLESLNLNITLKRIIEQEEEAMKKISPQRLIRNKAFADKRQQFFTVLYEEAVDYVSMDTLCIAVTLLDRCFSRKPDIRRNEFKVYAIGSLFIACKLTSDFTVSRKTFCATLAPSLPLSELDVYERRVLSLLKYNIYVLSMPSIEAFFTPLLFEHEFFRLLRNSDREKLMYNWQGILLLTMKDVGFVKYRSMELVGASLWILLDLFLPRVFQQKYFVRLCSNKSKLEDPDEFDKQEYRFRACIQDILLRI</sequence>
<dbReference type="Pfam" id="PF00134">
    <property type="entry name" value="Cyclin_N"/>
    <property type="match status" value="1"/>
</dbReference>
<dbReference type="AlphaFoldDB" id="B6JV00"/>
<accession>B6JV00</accession>
<dbReference type="InterPro" id="IPR036915">
    <property type="entry name" value="Cyclin-like_sf"/>
</dbReference>
<dbReference type="STRING" id="402676.B6JV00"/>
<dbReference type="OrthoDB" id="5404189at2759"/>
<dbReference type="HOGENOM" id="CLU_080789_0_0_1"/>
<evidence type="ECO:0000313" key="3">
    <source>
        <dbReference type="JaponicusDB" id="SJAG_00100"/>
    </source>
</evidence>
<reference evidence="2 4" key="1">
    <citation type="journal article" date="2011" name="Science">
        <title>Comparative functional genomics of the fission yeasts.</title>
        <authorList>
            <person name="Rhind N."/>
            <person name="Chen Z."/>
            <person name="Yassour M."/>
            <person name="Thompson D.A."/>
            <person name="Haas B.J."/>
            <person name="Habib N."/>
            <person name="Wapinski I."/>
            <person name="Roy S."/>
            <person name="Lin M.F."/>
            <person name="Heiman D.I."/>
            <person name="Young S.K."/>
            <person name="Furuya K."/>
            <person name="Guo Y."/>
            <person name="Pidoux A."/>
            <person name="Chen H.M."/>
            <person name="Robbertse B."/>
            <person name="Goldberg J.M."/>
            <person name="Aoki K."/>
            <person name="Bayne E.H."/>
            <person name="Berlin A.M."/>
            <person name="Desjardins C.A."/>
            <person name="Dobbs E."/>
            <person name="Dukaj L."/>
            <person name="Fan L."/>
            <person name="FitzGerald M.G."/>
            <person name="French C."/>
            <person name="Gujja S."/>
            <person name="Hansen K."/>
            <person name="Keifenheim D."/>
            <person name="Levin J.Z."/>
            <person name="Mosher R.A."/>
            <person name="Mueller C.A."/>
            <person name="Pfiffner J."/>
            <person name="Priest M."/>
            <person name="Russ C."/>
            <person name="Smialowska A."/>
            <person name="Swoboda P."/>
            <person name="Sykes S.M."/>
            <person name="Vaughn M."/>
            <person name="Vengrova S."/>
            <person name="Yoder R."/>
            <person name="Zeng Q."/>
            <person name="Allshire R."/>
            <person name="Baulcombe D."/>
            <person name="Birren B.W."/>
            <person name="Brown W."/>
            <person name="Ekwall K."/>
            <person name="Kellis M."/>
            <person name="Leatherwood J."/>
            <person name="Levin H."/>
            <person name="Margalit H."/>
            <person name="Martienssen R."/>
            <person name="Nieduszynski C.A."/>
            <person name="Spatafora J.W."/>
            <person name="Friedman N."/>
            <person name="Dalgaard J.Z."/>
            <person name="Baumann P."/>
            <person name="Niki H."/>
            <person name="Regev A."/>
            <person name="Nusbaum C."/>
        </authorList>
    </citation>
    <scope>NUCLEOTIDE SEQUENCE [LARGE SCALE GENOMIC DNA]</scope>
    <source>
        <strain evidence="4">yFS275 / FY16936</strain>
    </source>
</reference>
<dbReference type="InterPro" id="IPR006671">
    <property type="entry name" value="Cyclin_N"/>
</dbReference>
<evidence type="ECO:0000259" key="1">
    <source>
        <dbReference type="Pfam" id="PF00134"/>
    </source>
</evidence>
<feature type="domain" description="Cyclin N-terminal" evidence="1">
    <location>
        <begin position="79"/>
        <end position="178"/>
    </location>
</feature>
<dbReference type="JaponicusDB" id="SJAG_00100">
    <property type="gene designation" value="crs1"/>
</dbReference>
<organism evidence="2 4">
    <name type="scientific">Schizosaccharomyces japonicus (strain yFS275 / FY16936)</name>
    <name type="common">Fission yeast</name>
    <dbReference type="NCBI Taxonomy" id="402676"/>
    <lineage>
        <taxon>Eukaryota</taxon>
        <taxon>Fungi</taxon>
        <taxon>Dikarya</taxon>
        <taxon>Ascomycota</taxon>
        <taxon>Taphrinomycotina</taxon>
        <taxon>Schizosaccharomycetes</taxon>
        <taxon>Schizosaccharomycetales</taxon>
        <taxon>Schizosaccharomycetaceae</taxon>
        <taxon>Schizosaccharomyces</taxon>
    </lineage>
</organism>
<name>B6JV00_SCHJY</name>
<dbReference type="GO" id="GO:0035974">
    <property type="term" value="C:meiotic spindle pole body"/>
    <property type="evidence" value="ECO:0007669"/>
    <property type="project" value="EnsemblFungi"/>
</dbReference>
<dbReference type="OMA" id="ITPESIW"/>
<dbReference type="GeneID" id="7049173"/>
<dbReference type="Gene3D" id="1.10.472.10">
    <property type="entry name" value="Cyclin-like"/>
    <property type="match status" value="2"/>
</dbReference>
<dbReference type="VEuPathDB" id="FungiDB:SJAG_00100"/>
<dbReference type="SUPFAM" id="SSF47954">
    <property type="entry name" value="Cyclin-like"/>
    <property type="match status" value="1"/>
</dbReference>
<dbReference type="RefSeq" id="XP_002171397.2">
    <property type="nucleotide sequence ID" value="XM_002171361.2"/>
</dbReference>
<dbReference type="EMBL" id="KE651166">
    <property type="protein sequence ID" value="EEB05104.2"/>
    <property type="molecule type" value="Genomic_DNA"/>
</dbReference>
<dbReference type="Proteomes" id="UP000001744">
    <property type="component" value="Unassembled WGS sequence"/>
</dbReference>
<protein>
    <submittedName>
        <fullName evidence="2">Meiosis specific cyclin Crs1</fullName>
    </submittedName>
</protein>
<proteinExistence type="predicted"/>
<keyword evidence="4" id="KW-1185">Reference proteome</keyword>
<gene>
    <name evidence="3" type="primary">crs1</name>
    <name evidence="2" type="ORF">SJAG_00100</name>
</gene>
<evidence type="ECO:0000313" key="4">
    <source>
        <dbReference type="Proteomes" id="UP000001744"/>
    </source>
</evidence>
<evidence type="ECO:0000313" key="2">
    <source>
        <dbReference type="EMBL" id="EEB05104.2"/>
    </source>
</evidence>